<dbReference type="InterPro" id="IPR003735">
    <property type="entry name" value="Metal_Tscrpt_repr"/>
</dbReference>
<organism evidence="1">
    <name type="scientific">marine sediment metagenome</name>
    <dbReference type="NCBI Taxonomy" id="412755"/>
    <lineage>
        <taxon>unclassified sequences</taxon>
        <taxon>metagenomes</taxon>
        <taxon>ecological metagenomes</taxon>
    </lineage>
</organism>
<comment type="caution">
    <text evidence="1">The sequence shown here is derived from an EMBL/GenBank/DDBJ whole genome shotgun (WGS) entry which is preliminary data.</text>
</comment>
<protein>
    <recommendedName>
        <fullName evidence="2">Transcriptional regulator</fullName>
    </recommendedName>
</protein>
<reference evidence="1" key="1">
    <citation type="journal article" date="2015" name="Nature">
        <title>Complex archaea that bridge the gap between prokaryotes and eukaryotes.</title>
        <authorList>
            <person name="Spang A."/>
            <person name="Saw J.H."/>
            <person name="Jorgensen S.L."/>
            <person name="Zaremba-Niedzwiedzka K."/>
            <person name="Martijn J."/>
            <person name="Lind A.E."/>
            <person name="van Eijk R."/>
            <person name="Schleper C."/>
            <person name="Guy L."/>
            <person name="Ettema T.J."/>
        </authorList>
    </citation>
    <scope>NUCLEOTIDE SEQUENCE</scope>
</reference>
<name>A0A0F9PQ09_9ZZZZ</name>
<dbReference type="EMBL" id="LAZR01005061">
    <property type="protein sequence ID" value="KKN03181.1"/>
    <property type="molecule type" value="Genomic_DNA"/>
</dbReference>
<accession>A0A0F9PQ09</accession>
<dbReference type="GO" id="GO:0006355">
    <property type="term" value="P:regulation of DNA-templated transcription"/>
    <property type="evidence" value="ECO:0007669"/>
    <property type="project" value="InterPro"/>
</dbReference>
<dbReference type="PANTHER" id="PTHR33677">
    <property type="entry name" value="TRANSCRIPTIONAL REPRESSOR FRMR-RELATED"/>
    <property type="match status" value="1"/>
</dbReference>
<dbReference type="GO" id="GO:0046872">
    <property type="term" value="F:metal ion binding"/>
    <property type="evidence" value="ECO:0007669"/>
    <property type="project" value="InterPro"/>
</dbReference>
<proteinExistence type="predicted"/>
<dbReference type="CDD" id="cd10148">
    <property type="entry name" value="CsoR-like_DUF156"/>
    <property type="match status" value="1"/>
</dbReference>
<dbReference type="GO" id="GO:0003677">
    <property type="term" value="F:DNA binding"/>
    <property type="evidence" value="ECO:0007669"/>
    <property type="project" value="InterPro"/>
</dbReference>
<dbReference type="Pfam" id="PF02583">
    <property type="entry name" value="Trns_repr_metal"/>
    <property type="match status" value="1"/>
</dbReference>
<evidence type="ECO:0008006" key="2">
    <source>
        <dbReference type="Google" id="ProtNLM"/>
    </source>
</evidence>
<evidence type="ECO:0000313" key="1">
    <source>
        <dbReference type="EMBL" id="KKN03181.1"/>
    </source>
</evidence>
<gene>
    <name evidence="1" type="ORF">LCGC14_1110290</name>
</gene>
<dbReference type="Gene3D" id="1.20.58.1000">
    <property type="entry name" value="Metal-sensitive repressor, helix protomer"/>
    <property type="match status" value="1"/>
</dbReference>
<dbReference type="AlphaFoldDB" id="A0A0F9PQ09"/>
<dbReference type="InterPro" id="IPR038390">
    <property type="entry name" value="Metal_Tscrpt_repr_sf"/>
</dbReference>
<sequence length="94" mass="11025">MKEQKTAHQDEIVPLKRIEGQIRGIQKMIDEKRYCIDILTQLSSVVGAIKRVEENILSRHLKGCVRGSFMKSNREDKEAKMNEVIELLQNFRKR</sequence>